<evidence type="ECO:0000256" key="3">
    <source>
        <dbReference type="ARBA" id="ARBA00022692"/>
    </source>
</evidence>
<dbReference type="CDD" id="cd14978">
    <property type="entry name" value="7tmA_FMRFamide_R-like"/>
    <property type="match status" value="1"/>
</dbReference>
<evidence type="ECO:0000256" key="5">
    <source>
        <dbReference type="ARBA" id="ARBA00023136"/>
    </source>
</evidence>
<keyword evidence="8" id="KW-1185">Reference proteome</keyword>
<comment type="subcellular location">
    <subcellularLocation>
        <location evidence="1">Membrane</location>
    </subcellularLocation>
</comment>
<evidence type="ECO:0000256" key="4">
    <source>
        <dbReference type="ARBA" id="ARBA00022989"/>
    </source>
</evidence>
<dbReference type="Gene3D" id="1.20.1070.10">
    <property type="entry name" value="Rhodopsin 7-helix transmembrane proteins"/>
    <property type="match status" value="1"/>
</dbReference>
<dbReference type="InterPro" id="IPR017452">
    <property type="entry name" value="GPCR_Rhodpsn_7TM"/>
</dbReference>
<organism evidence="7 8">
    <name type="scientific">Lepeophtheirus salmonis</name>
    <name type="common">Salmon louse</name>
    <name type="synonym">Caligus salmonis</name>
    <dbReference type="NCBI Taxonomy" id="72036"/>
    <lineage>
        <taxon>Eukaryota</taxon>
        <taxon>Metazoa</taxon>
        <taxon>Ecdysozoa</taxon>
        <taxon>Arthropoda</taxon>
        <taxon>Crustacea</taxon>
        <taxon>Multicrustacea</taxon>
        <taxon>Hexanauplia</taxon>
        <taxon>Copepoda</taxon>
        <taxon>Siphonostomatoida</taxon>
        <taxon>Caligidae</taxon>
        <taxon>Lepeophtheirus</taxon>
    </lineage>
</organism>
<dbReference type="GO" id="GO:0016020">
    <property type="term" value="C:membrane"/>
    <property type="evidence" value="ECO:0007669"/>
    <property type="project" value="UniProtKB-SubCell"/>
</dbReference>
<proteinExistence type="inferred from homology"/>
<dbReference type="EMBL" id="HG994584">
    <property type="protein sequence ID" value="CAF2941201.1"/>
    <property type="molecule type" value="Genomic_DNA"/>
</dbReference>
<dbReference type="InterPro" id="IPR000276">
    <property type="entry name" value="GPCR_Rhodpsn"/>
</dbReference>
<feature type="domain" description="G-protein coupled receptors family 1 profile" evidence="6">
    <location>
        <begin position="105"/>
        <end position="394"/>
    </location>
</feature>
<dbReference type="PROSITE" id="PS50262">
    <property type="entry name" value="G_PROTEIN_RECEP_F1_2"/>
    <property type="match status" value="1"/>
</dbReference>
<keyword evidence="5" id="KW-0472">Membrane</keyword>
<name>A0A7R8CYG2_LEPSM</name>
<comment type="similarity">
    <text evidence="2">Belongs to the G-protein coupled receptor 1 family.</text>
</comment>
<protein>
    <submittedName>
        <fullName evidence="7">(salmon louse) hypothetical protein</fullName>
    </submittedName>
</protein>
<gene>
    <name evidence="7" type="ORF">LSAA_9699</name>
</gene>
<dbReference type="InterPro" id="IPR019427">
    <property type="entry name" value="7TM_GPCR_serpentine_rcpt_Srw"/>
</dbReference>
<evidence type="ECO:0000256" key="2">
    <source>
        <dbReference type="ARBA" id="ARBA00010663"/>
    </source>
</evidence>
<dbReference type="AlphaFoldDB" id="A0A7R8CYG2"/>
<evidence type="ECO:0000313" key="7">
    <source>
        <dbReference type="EMBL" id="CAF2941201.1"/>
    </source>
</evidence>
<dbReference type="InterPro" id="IPR052954">
    <property type="entry name" value="GPCR-Ligand_Int"/>
</dbReference>
<accession>A0A7R8CYG2</accession>
<reference evidence="7" key="1">
    <citation type="submission" date="2021-02" db="EMBL/GenBank/DDBJ databases">
        <authorList>
            <person name="Bekaert M."/>
        </authorList>
    </citation>
    <scope>NUCLEOTIDE SEQUENCE</scope>
    <source>
        <strain evidence="7">IoA-00</strain>
    </source>
</reference>
<dbReference type="OrthoDB" id="10011262at2759"/>
<dbReference type="PANTHER" id="PTHR46641">
    <property type="entry name" value="FMRFAMIDE RECEPTOR-RELATED"/>
    <property type="match status" value="1"/>
</dbReference>
<dbReference type="PANTHER" id="PTHR46641:SF2">
    <property type="entry name" value="FMRFAMIDE RECEPTOR"/>
    <property type="match status" value="1"/>
</dbReference>
<evidence type="ECO:0000259" key="6">
    <source>
        <dbReference type="PROSITE" id="PS50262"/>
    </source>
</evidence>
<keyword evidence="3" id="KW-0812">Transmembrane</keyword>
<dbReference type="Pfam" id="PF10324">
    <property type="entry name" value="7TM_GPCR_Srw"/>
    <property type="match status" value="1"/>
</dbReference>
<dbReference type="GO" id="GO:0008528">
    <property type="term" value="F:G protein-coupled peptide receptor activity"/>
    <property type="evidence" value="ECO:0007669"/>
    <property type="project" value="InterPro"/>
</dbReference>
<evidence type="ECO:0000256" key="1">
    <source>
        <dbReference type="ARBA" id="ARBA00004370"/>
    </source>
</evidence>
<evidence type="ECO:0000313" key="8">
    <source>
        <dbReference type="Proteomes" id="UP000675881"/>
    </source>
</evidence>
<keyword evidence="4" id="KW-1133">Transmembrane helix</keyword>
<dbReference type="SUPFAM" id="SSF81321">
    <property type="entry name" value="Family A G protein-coupled receptor-like"/>
    <property type="match status" value="1"/>
</dbReference>
<dbReference type="Proteomes" id="UP000675881">
    <property type="component" value="Chromosome 5"/>
</dbReference>
<sequence length="485" mass="55506">MKKAPSKFRQPKDEDDVTIHFQDNKPATESEKISSCKRISLPGTHCTILLVRYFWLFMDMNDTGNINKLGCQTNIDNEDTSHIELIRFWLQCILPLIIGLIGLMGNCVSIPVLCSKKLSSVFNRILVFLAIFDNIFILCGILSVVRKNYDSSYYHICIHAYFLYQMSAISIVCSIWTTVMLALERFFVITRPTEYHIATQGANPWKRVLSYIFPVITFSIIFNIPKFFEIQISETMQRELRTSSSNSNETYFVNVSKLQLAPTHLRMHNDYILYYQNLAKLIVTGIIPFAALCFFNLKIYKALRKRHTSGILSGNANQSSEDTRNAILLFGIVFIFLVTNVWRIIINLYELIYIRGILTSLSIGCDPIPLWLHISADISELLLVLNSSINFFLYCFMSSGFRSVLSNALHSISDPFVRKCRLRFKNATSQRSSSINSEVRMRLSPMKNRSHGTKEERELTLLPHKSTPTVACISSDKIIVSTTTN</sequence>
<dbReference type="PRINTS" id="PR00237">
    <property type="entry name" value="GPCRRHODOPSN"/>
</dbReference>